<name>A0A2P7NV22_9PROT</name>
<comment type="caution">
    <text evidence="2">The sequence shown here is derived from an EMBL/GenBank/DDBJ whole genome shotgun (WGS) entry which is preliminary data.</text>
</comment>
<accession>A0A2P7NV22</accession>
<proteinExistence type="predicted"/>
<protein>
    <submittedName>
        <fullName evidence="2">Uncharacterized protein</fullName>
    </submittedName>
</protein>
<evidence type="ECO:0000313" key="2">
    <source>
        <dbReference type="EMBL" id="PSJ17322.1"/>
    </source>
</evidence>
<dbReference type="EMBL" id="PXXU01000022">
    <property type="protein sequence ID" value="PSJ17322.1"/>
    <property type="molecule type" value="Genomic_DNA"/>
</dbReference>
<dbReference type="AlphaFoldDB" id="A0A2P7NV22"/>
<gene>
    <name evidence="2" type="ORF">C7H79_08490</name>
</gene>
<reference evidence="2 3" key="1">
    <citation type="submission" date="2018-03" db="EMBL/GenBank/DDBJ databases">
        <title>Draft genome of Nitrosomonas supralitoralis APG5.</title>
        <authorList>
            <person name="Urakawa H."/>
            <person name="Lopez J.V."/>
        </authorList>
    </citation>
    <scope>NUCLEOTIDE SEQUENCE [LARGE SCALE GENOMIC DNA]</scope>
    <source>
        <strain evidence="2 3">APG5</strain>
    </source>
</reference>
<feature type="compositionally biased region" description="Basic and acidic residues" evidence="1">
    <location>
        <begin position="11"/>
        <end position="29"/>
    </location>
</feature>
<evidence type="ECO:0000313" key="3">
    <source>
        <dbReference type="Proteomes" id="UP000241912"/>
    </source>
</evidence>
<dbReference type="Proteomes" id="UP000241912">
    <property type="component" value="Unassembled WGS sequence"/>
</dbReference>
<evidence type="ECO:0000256" key="1">
    <source>
        <dbReference type="SAM" id="MobiDB-lite"/>
    </source>
</evidence>
<sequence length="71" mass="7831">MVQQKSPLQELQERATRKRNNPDKRDAAEKSPTGEVFHNSNKDPNAYDENPGDVGPNTSVPSGKNPDKPAM</sequence>
<keyword evidence="3" id="KW-1185">Reference proteome</keyword>
<feature type="region of interest" description="Disordered" evidence="1">
    <location>
        <begin position="1"/>
        <end position="71"/>
    </location>
</feature>
<organism evidence="2 3">
    <name type="scientific">Nitrosomonas supralitoralis</name>
    <dbReference type="NCBI Taxonomy" id="2116706"/>
    <lineage>
        <taxon>Bacteria</taxon>
        <taxon>Pseudomonadati</taxon>
        <taxon>Pseudomonadota</taxon>
        <taxon>Betaproteobacteria</taxon>
        <taxon>Nitrosomonadales</taxon>
        <taxon>Nitrosomonadaceae</taxon>
        <taxon>Nitrosomonas</taxon>
    </lineage>
</organism>